<dbReference type="GO" id="GO:0016020">
    <property type="term" value="C:membrane"/>
    <property type="evidence" value="ECO:0007669"/>
    <property type="project" value="InterPro"/>
</dbReference>
<gene>
    <name evidence="4" type="ORF">BCR34DRAFT_151693</name>
</gene>
<protein>
    <recommendedName>
        <fullName evidence="6">CDP-alcohol phosphatidyltransferase-domain-containing protein</fullName>
    </recommendedName>
</protein>
<evidence type="ECO:0000313" key="5">
    <source>
        <dbReference type="Proteomes" id="UP000193144"/>
    </source>
</evidence>
<name>A0A1Y1YJX3_9PLEO</name>
<dbReference type="GO" id="GO:0008654">
    <property type="term" value="P:phospholipid biosynthetic process"/>
    <property type="evidence" value="ECO:0007669"/>
    <property type="project" value="InterPro"/>
</dbReference>
<evidence type="ECO:0000256" key="3">
    <source>
        <dbReference type="SAM" id="Phobius"/>
    </source>
</evidence>
<organism evidence="4 5">
    <name type="scientific">Clohesyomyces aquaticus</name>
    <dbReference type="NCBI Taxonomy" id="1231657"/>
    <lineage>
        <taxon>Eukaryota</taxon>
        <taxon>Fungi</taxon>
        <taxon>Dikarya</taxon>
        <taxon>Ascomycota</taxon>
        <taxon>Pezizomycotina</taxon>
        <taxon>Dothideomycetes</taxon>
        <taxon>Pleosporomycetidae</taxon>
        <taxon>Pleosporales</taxon>
        <taxon>Lindgomycetaceae</taxon>
        <taxon>Clohesyomyces</taxon>
    </lineage>
</organism>
<keyword evidence="5" id="KW-1185">Reference proteome</keyword>
<dbReference type="EMBL" id="MCFA01000217">
    <property type="protein sequence ID" value="ORX98309.1"/>
    <property type="molecule type" value="Genomic_DNA"/>
</dbReference>
<accession>A0A1Y1YJX3</accession>
<comment type="caution">
    <text evidence="4">The sequence shown here is derived from an EMBL/GenBank/DDBJ whole genome shotgun (WGS) entry which is preliminary data.</text>
</comment>
<evidence type="ECO:0000256" key="1">
    <source>
        <dbReference type="ARBA" id="ARBA00022679"/>
    </source>
</evidence>
<comment type="similarity">
    <text evidence="2">Belongs to the CDP-alcohol phosphatidyltransferase class-I family.</text>
</comment>
<dbReference type="InterPro" id="IPR000462">
    <property type="entry name" value="CDP-OH_P_trans"/>
</dbReference>
<feature type="transmembrane region" description="Helical" evidence="3">
    <location>
        <begin position="198"/>
        <end position="223"/>
    </location>
</feature>
<keyword evidence="3" id="KW-0812">Transmembrane</keyword>
<evidence type="ECO:0000313" key="4">
    <source>
        <dbReference type="EMBL" id="ORX98309.1"/>
    </source>
</evidence>
<keyword evidence="1 2" id="KW-0808">Transferase</keyword>
<dbReference type="InterPro" id="IPR048254">
    <property type="entry name" value="CDP_ALCOHOL_P_TRANSF_CS"/>
</dbReference>
<dbReference type="AlphaFoldDB" id="A0A1Y1YJX3"/>
<feature type="transmembrane region" description="Helical" evidence="3">
    <location>
        <begin position="79"/>
        <end position="102"/>
    </location>
</feature>
<reference evidence="4 5" key="1">
    <citation type="submission" date="2016-07" db="EMBL/GenBank/DDBJ databases">
        <title>Pervasive Adenine N6-methylation of Active Genes in Fungi.</title>
        <authorList>
            <consortium name="DOE Joint Genome Institute"/>
            <person name="Mondo S.J."/>
            <person name="Dannebaum R.O."/>
            <person name="Kuo R.C."/>
            <person name="Labutti K."/>
            <person name="Haridas S."/>
            <person name="Kuo A."/>
            <person name="Salamov A."/>
            <person name="Ahrendt S.R."/>
            <person name="Lipzen A."/>
            <person name="Sullivan W."/>
            <person name="Andreopoulos W.B."/>
            <person name="Clum A."/>
            <person name="Lindquist E."/>
            <person name="Daum C."/>
            <person name="Ramamoorthy G.K."/>
            <person name="Gryganskyi A."/>
            <person name="Culley D."/>
            <person name="Magnuson J.K."/>
            <person name="James T.Y."/>
            <person name="O'Malley M.A."/>
            <person name="Stajich J.E."/>
            <person name="Spatafora J.W."/>
            <person name="Visel A."/>
            <person name="Grigoriev I.V."/>
        </authorList>
    </citation>
    <scope>NUCLEOTIDE SEQUENCE [LARGE SCALE GENOMIC DNA]</scope>
    <source>
        <strain evidence="4 5">CBS 115471</strain>
    </source>
</reference>
<keyword evidence="3" id="KW-1133">Transmembrane helix</keyword>
<evidence type="ECO:0008006" key="6">
    <source>
        <dbReference type="Google" id="ProtNLM"/>
    </source>
</evidence>
<keyword evidence="3" id="KW-0472">Membrane</keyword>
<sequence>MFDLSLRPLKDTVLSPLPPLLPQSLTPNSLTLLAFLSGLLSCLSATCRSPFSLPFWLLNRLLDCLDGAVARHRHSTSELGGFLDLLGDFVVYALVPISVAWGNGNGDEKENVRQWIAIACLEATFWINNFVLFYIAAVAEKWRTNTFLQNRNGDGGGDGSKSGSQELTSVMMKPALIEGFESGLFFTLMLAFPSYLRALSWVMCVGVTIGTAQRVSWFVGALARNEREKRTG</sequence>
<dbReference type="InterPro" id="IPR043130">
    <property type="entry name" value="CDP-OH_PTrfase_TM_dom"/>
</dbReference>
<dbReference type="Gene3D" id="1.20.120.1760">
    <property type="match status" value="1"/>
</dbReference>
<dbReference type="PROSITE" id="PS00379">
    <property type="entry name" value="CDP_ALCOHOL_P_TRANSF"/>
    <property type="match status" value="1"/>
</dbReference>
<feature type="transmembrane region" description="Helical" evidence="3">
    <location>
        <begin position="114"/>
        <end position="139"/>
    </location>
</feature>
<dbReference type="Pfam" id="PF01066">
    <property type="entry name" value="CDP-OH_P_transf"/>
    <property type="match status" value="1"/>
</dbReference>
<dbReference type="GO" id="GO:0016780">
    <property type="term" value="F:phosphotransferase activity, for other substituted phosphate groups"/>
    <property type="evidence" value="ECO:0007669"/>
    <property type="project" value="InterPro"/>
</dbReference>
<proteinExistence type="inferred from homology"/>
<evidence type="ECO:0000256" key="2">
    <source>
        <dbReference type="RuleBase" id="RU003750"/>
    </source>
</evidence>
<dbReference type="Proteomes" id="UP000193144">
    <property type="component" value="Unassembled WGS sequence"/>
</dbReference>
<dbReference type="OrthoDB" id="10251079at2759"/>